<keyword evidence="2" id="KW-1185">Reference proteome</keyword>
<comment type="caution">
    <text evidence="1">The sequence shown here is derived from an EMBL/GenBank/DDBJ whole genome shotgun (WGS) entry which is preliminary data.</text>
</comment>
<reference evidence="1" key="1">
    <citation type="journal article" date="2023" name="Nat. Microbiol.">
        <title>Babesia duncani multi-omics identifies virulence factors and drug targets.</title>
        <authorList>
            <person name="Singh P."/>
            <person name="Lonardi S."/>
            <person name="Liang Q."/>
            <person name="Vydyam P."/>
            <person name="Khabirova E."/>
            <person name="Fang T."/>
            <person name="Gihaz S."/>
            <person name="Thekkiniath J."/>
            <person name="Munshi M."/>
            <person name="Abel S."/>
            <person name="Ciampossin L."/>
            <person name="Batugedara G."/>
            <person name="Gupta M."/>
            <person name="Lu X.M."/>
            <person name="Lenz T."/>
            <person name="Chakravarty S."/>
            <person name="Cornillot E."/>
            <person name="Hu Y."/>
            <person name="Ma W."/>
            <person name="Gonzalez L.M."/>
            <person name="Sanchez S."/>
            <person name="Estrada K."/>
            <person name="Sanchez-Flores A."/>
            <person name="Montero E."/>
            <person name="Harb O.S."/>
            <person name="Le Roch K.G."/>
            <person name="Mamoun C.B."/>
        </authorList>
    </citation>
    <scope>NUCLEOTIDE SEQUENCE</scope>
    <source>
        <strain evidence="1">WA1</strain>
    </source>
</reference>
<dbReference type="RefSeq" id="XP_067804331.1">
    <property type="nucleotide sequence ID" value="XM_067945540.1"/>
</dbReference>
<organism evidence="1 2">
    <name type="scientific">Babesia duncani</name>
    <dbReference type="NCBI Taxonomy" id="323732"/>
    <lineage>
        <taxon>Eukaryota</taxon>
        <taxon>Sar</taxon>
        <taxon>Alveolata</taxon>
        <taxon>Apicomplexa</taxon>
        <taxon>Aconoidasida</taxon>
        <taxon>Piroplasmida</taxon>
        <taxon>Babesiidae</taxon>
        <taxon>Babesia</taxon>
    </lineage>
</organism>
<evidence type="ECO:0000313" key="1">
    <source>
        <dbReference type="EMBL" id="KAK2197489.1"/>
    </source>
</evidence>
<protein>
    <submittedName>
        <fullName evidence="1">Uncharacterized protein</fullName>
    </submittedName>
</protein>
<proteinExistence type="predicted"/>
<name>A0AAD9PM95_9APIC</name>
<dbReference type="Proteomes" id="UP001214638">
    <property type="component" value="Unassembled WGS sequence"/>
</dbReference>
<sequence length="81" mass="8842">MHLIVGAPQAKRMYIPKRENPINCTSLEKMALVPAASAVSAPFSKQSRPRGLTRAPRLSLAALTIPIHQTAFERSFPGFAQ</sequence>
<dbReference type="KEGG" id="bdw:94334787"/>
<dbReference type="EMBL" id="JALLKP010000001">
    <property type="protein sequence ID" value="KAK2197489.1"/>
    <property type="molecule type" value="Genomic_DNA"/>
</dbReference>
<gene>
    <name evidence="1" type="ORF">BdWA1_000489</name>
</gene>
<dbReference type="GeneID" id="94334787"/>
<evidence type="ECO:0000313" key="2">
    <source>
        <dbReference type="Proteomes" id="UP001214638"/>
    </source>
</evidence>
<accession>A0AAD9PM95</accession>
<dbReference type="AlphaFoldDB" id="A0AAD9PM95"/>